<evidence type="ECO:0000256" key="1">
    <source>
        <dbReference type="SAM" id="MobiDB-lite"/>
    </source>
</evidence>
<feature type="compositionally biased region" description="Polar residues" evidence="1">
    <location>
        <begin position="422"/>
        <end position="435"/>
    </location>
</feature>
<dbReference type="EMBL" id="OX365917">
    <property type="protein sequence ID" value="CAI4060974.1"/>
    <property type="molecule type" value="Genomic_DNA"/>
</dbReference>
<accession>A0AA35NSB0</accession>
<dbReference type="AlphaFoldDB" id="A0AA35NSB0"/>
<evidence type="ECO:0008006" key="4">
    <source>
        <dbReference type="Google" id="ProtNLM"/>
    </source>
</evidence>
<feature type="compositionally biased region" description="Basic and acidic residues" evidence="1">
    <location>
        <begin position="437"/>
        <end position="450"/>
    </location>
</feature>
<gene>
    <name evidence="2" type="primary">SUVC06G0900</name>
    <name evidence="2" type="ORF">SUVC_06G0900</name>
</gene>
<reference evidence="2" key="1">
    <citation type="submission" date="2022-10" db="EMBL/GenBank/DDBJ databases">
        <authorList>
            <person name="Byrne P K."/>
        </authorList>
    </citation>
    <scope>NUCLEOTIDE SEQUENCE</scope>
    <source>
        <strain evidence="2">CBS7001</strain>
    </source>
</reference>
<sequence length="450" mass="52733">MKLELPESRLPSLYRDFRPLKDLNPDGYEANINTWREYLRERYISGSGKITFAIGTRILKELSHEVYGVPKSIDMVIDDLVSDGDLVPMEVFHRGGLYSDNNKPGFWRWIRNWKGSTNTYRSRRDESNFYLKEDEFVIRTNLEKEYQRFHNLLKSSVFTKASTITDLVFTKNEFITEESIGPFFEAYNEMEKNVFLFFLENYKHIIISKDNVIKIIAPEVEDVISRFSQEITENDLRIATVKVGILNISKQITRLRKEIDESEARLNDPGFNDLPKKIRIEYKQTRLLSEKHLSKLLKFQNNLVEVRAQIDTSLTNAVLFQTLSESNEVIKSINGYIGSTEKVEDLLEEIKEGHDRSEEINDLLTNYKRGQDNEEDEEIERELKRLQLDEMNKNRENDSNRNADESKESSNEDLLDRLNSLKIDTNETSVQNDTSQDSEKRKAMVEEQLH</sequence>
<evidence type="ECO:0000313" key="3">
    <source>
        <dbReference type="Proteomes" id="UP001162090"/>
    </source>
</evidence>
<protein>
    <recommendedName>
        <fullName evidence="4">YJL049W-like protein</fullName>
    </recommendedName>
</protein>
<evidence type="ECO:0000313" key="2">
    <source>
        <dbReference type="EMBL" id="CAI4060974.1"/>
    </source>
</evidence>
<dbReference type="Pfam" id="PF25880">
    <property type="entry name" value="WHD_CHMP7_1st"/>
    <property type="match status" value="1"/>
</dbReference>
<name>A0AA35NSB0_SACUV</name>
<dbReference type="Pfam" id="PF03357">
    <property type="entry name" value="Snf7"/>
    <property type="match status" value="1"/>
</dbReference>
<dbReference type="InterPro" id="IPR005024">
    <property type="entry name" value="Snf7_fam"/>
</dbReference>
<feature type="compositionally biased region" description="Basic and acidic residues" evidence="1">
    <location>
        <begin position="385"/>
        <end position="416"/>
    </location>
</feature>
<feature type="region of interest" description="Disordered" evidence="1">
    <location>
        <begin position="385"/>
        <end position="450"/>
    </location>
</feature>
<organism evidence="2 3">
    <name type="scientific">Saccharomyces uvarum</name>
    <name type="common">Yeast</name>
    <name type="synonym">Saccharomyces bayanus var. uvarum</name>
    <dbReference type="NCBI Taxonomy" id="230603"/>
    <lineage>
        <taxon>Eukaryota</taxon>
        <taxon>Fungi</taxon>
        <taxon>Dikarya</taxon>
        <taxon>Ascomycota</taxon>
        <taxon>Saccharomycotina</taxon>
        <taxon>Saccharomycetes</taxon>
        <taxon>Saccharomycetales</taxon>
        <taxon>Saccharomycetaceae</taxon>
        <taxon>Saccharomyces</taxon>
    </lineage>
</organism>
<dbReference type="GO" id="GO:0007034">
    <property type="term" value="P:vacuolar transport"/>
    <property type="evidence" value="ECO:0007669"/>
    <property type="project" value="InterPro"/>
</dbReference>
<dbReference type="Proteomes" id="UP001162090">
    <property type="component" value="Chromosome 6"/>
</dbReference>
<proteinExistence type="predicted"/>
<dbReference type="GO" id="GO:0005524">
    <property type="term" value="F:ATP binding"/>
    <property type="evidence" value="ECO:0007669"/>
    <property type="project" value="InterPro"/>
</dbReference>